<feature type="transmembrane region" description="Helical" evidence="4">
    <location>
        <begin position="307"/>
        <end position="330"/>
    </location>
</feature>
<feature type="transmembrane region" description="Helical" evidence="4">
    <location>
        <begin position="337"/>
        <end position="359"/>
    </location>
</feature>
<keyword evidence="4" id="KW-0472">Membrane</keyword>
<feature type="compositionally biased region" description="Basic and acidic residues" evidence="3">
    <location>
        <begin position="1"/>
        <end position="11"/>
    </location>
</feature>
<keyword evidence="4" id="KW-0812">Transmembrane</keyword>
<feature type="transmembrane region" description="Helical" evidence="4">
    <location>
        <begin position="138"/>
        <end position="157"/>
    </location>
</feature>
<feature type="transmembrane region" description="Helical" evidence="4">
    <location>
        <begin position="68"/>
        <end position="89"/>
    </location>
</feature>
<dbReference type="Pfam" id="PF07690">
    <property type="entry name" value="MFS_1"/>
    <property type="match status" value="1"/>
</dbReference>
<dbReference type="SUPFAM" id="SSF103473">
    <property type="entry name" value="MFS general substrate transporter"/>
    <property type="match status" value="1"/>
</dbReference>
<dbReference type="InterPro" id="IPR050327">
    <property type="entry name" value="Proton-linked_MCT"/>
</dbReference>
<sequence length="473" mass="50644">MVIHQREHTDAQDEYELPSLKVGDSSRGTPATLSTQSSRAPLHAQDPREGAAIQELPPVDRGVKAWKFCFSAFVLEMMVWGFGFSYGIFQDYYTSHPPFDKASGVAISAVGTVSLAIQYGEVIFLSFVFGRYPDFLRIGMWAGLTLYFVALLCSSFATEVWQLILLQGVGVGVGGGLLYMPVIKLLPEWFSERRGLAGGIIFAGTGVGGFAFPFILNALLDKIGLRWTLRVWAIGTSLCSGIALLGMRSRFPIPKYAANQRRPRFIPPHVGFVTSPLFWTFAVTNLLQGLSYFPVSLYIATFTRSIASQLTATVILALFNSSAVAGQIILGHLSDRFPYPVIMVCSALGSALAAFFLWGFANAAIFLYFFAVIFGGLSGGFSSTWPHASVESAGSQPEHAGMAFAGTAFFKGISAVIGPIISGLLLEAGKGSSMSAGFGRFGYGAVEIFVGSCAVATGVGSILVALARQRVLS</sequence>
<dbReference type="InterPro" id="IPR011701">
    <property type="entry name" value="MFS"/>
</dbReference>
<dbReference type="AlphaFoldDB" id="A0A1Y2INW5"/>
<feature type="domain" description="Major facilitator superfamily (MFS) profile" evidence="5">
    <location>
        <begin position="277"/>
        <end position="473"/>
    </location>
</feature>
<keyword evidence="4" id="KW-1133">Transmembrane helix</keyword>
<dbReference type="InterPro" id="IPR036259">
    <property type="entry name" value="MFS_trans_sf"/>
</dbReference>
<feature type="transmembrane region" description="Helical" evidence="4">
    <location>
        <begin position="195"/>
        <end position="215"/>
    </location>
</feature>
<reference evidence="6 7" key="1">
    <citation type="journal article" date="2015" name="Biotechnol. Biofuels">
        <title>Enhanced degradation of softwood versus hardwood by the white-rot fungus Pycnoporus coccineus.</title>
        <authorList>
            <person name="Couturier M."/>
            <person name="Navarro D."/>
            <person name="Chevret D."/>
            <person name="Henrissat B."/>
            <person name="Piumi F."/>
            <person name="Ruiz-Duenas F.J."/>
            <person name="Martinez A.T."/>
            <person name="Grigoriev I.V."/>
            <person name="Riley R."/>
            <person name="Lipzen A."/>
            <person name="Berrin J.G."/>
            <person name="Master E.R."/>
            <person name="Rosso M.N."/>
        </authorList>
    </citation>
    <scope>NUCLEOTIDE SEQUENCE [LARGE SCALE GENOMIC DNA]</scope>
    <source>
        <strain evidence="6 7">BRFM310</strain>
    </source>
</reference>
<dbReference type="GO" id="GO:0022857">
    <property type="term" value="F:transmembrane transporter activity"/>
    <property type="evidence" value="ECO:0007669"/>
    <property type="project" value="InterPro"/>
</dbReference>
<comment type="similarity">
    <text evidence="2">Belongs to the major facilitator superfamily. Monocarboxylate porter (TC 2.A.1.13) family.</text>
</comment>
<evidence type="ECO:0000256" key="1">
    <source>
        <dbReference type="ARBA" id="ARBA00004141"/>
    </source>
</evidence>
<organism evidence="6 7">
    <name type="scientific">Trametes coccinea (strain BRFM310)</name>
    <name type="common">Pycnoporus coccineus</name>
    <dbReference type="NCBI Taxonomy" id="1353009"/>
    <lineage>
        <taxon>Eukaryota</taxon>
        <taxon>Fungi</taxon>
        <taxon>Dikarya</taxon>
        <taxon>Basidiomycota</taxon>
        <taxon>Agaricomycotina</taxon>
        <taxon>Agaricomycetes</taxon>
        <taxon>Polyporales</taxon>
        <taxon>Polyporaceae</taxon>
        <taxon>Trametes</taxon>
    </lineage>
</organism>
<evidence type="ECO:0000259" key="5">
    <source>
        <dbReference type="PROSITE" id="PS50850"/>
    </source>
</evidence>
<evidence type="ECO:0000256" key="4">
    <source>
        <dbReference type="SAM" id="Phobius"/>
    </source>
</evidence>
<dbReference type="Proteomes" id="UP000193067">
    <property type="component" value="Unassembled WGS sequence"/>
</dbReference>
<feature type="transmembrane region" description="Helical" evidence="4">
    <location>
        <begin position="163"/>
        <end position="183"/>
    </location>
</feature>
<dbReference type="Gene3D" id="1.20.1250.20">
    <property type="entry name" value="MFS general substrate transporter like domains"/>
    <property type="match status" value="2"/>
</dbReference>
<feature type="region of interest" description="Disordered" evidence="3">
    <location>
        <begin position="1"/>
        <end position="47"/>
    </location>
</feature>
<protein>
    <submittedName>
        <fullName evidence="6">MFS general substrate transporter</fullName>
    </submittedName>
</protein>
<dbReference type="GO" id="GO:0016020">
    <property type="term" value="C:membrane"/>
    <property type="evidence" value="ECO:0007669"/>
    <property type="project" value="UniProtKB-SubCell"/>
</dbReference>
<evidence type="ECO:0000256" key="3">
    <source>
        <dbReference type="SAM" id="MobiDB-lite"/>
    </source>
</evidence>
<comment type="subcellular location">
    <subcellularLocation>
        <location evidence="1">Membrane</location>
        <topology evidence="1">Multi-pass membrane protein</topology>
    </subcellularLocation>
</comment>
<feature type="transmembrane region" description="Helical" evidence="4">
    <location>
        <begin position="365"/>
        <end position="388"/>
    </location>
</feature>
<name>A0A1Y2INW5_TRAC3</name>
<feature type="compositionally biased region" description="Polar residues" evidence="3">
    <location>
        <begin position="26"/>
        <end position="39"/>
    </location>
</feature>
<evidence type="ECO:0000256" key="2">
    <source>
        <dbReference type="ARBA" id="ARBA00006727"/>
    </source>
</evidence>
<dbReference type="PANTHER" id="PTHR11360:SF287">
    <property type="entry name" value="MFS MONOCARBOXYLATE TRANSPORTER"/>
    <property type="match status" value="1"/>
</dbReference>
<accession>A0A1Y2INW5</accession>
<dbReference type="PROSITE" id="PS50850">
    <property type="entry name" value="MFS"/>
    <property type="match status" value="1"/>
</dbReference>
<feature type="transmembrane region" description="Helical" evidence="4">
    <location>
        <begin position="227"/>
        <end position="247"/>
    </location>
</feature>
<evidence type="ECO:0000313" key="6">
    <source>
        <dbReference type="EMBL" id="OSD02363.1"/>
    </source>
</evidence>
<gene>
    <name evidence="6" type="ORF">PYCCODRAFT_1389977</name>
</gene>
<feature type="transmembrane region" description="Helical" evidence="4">
    <location>
        <begin position="441"/>
        <end position="467"/>
    </location>
</feature>
<proteinExistence type="inferred from homology"/>
<evidence type="ECO:0000313" key="7">
    <source>
        <dbReference type="Proteomes" id="UP000193067"/>
    </source>
</evidence>
<dbReference type="InterPro" id="IPR020846">
    <property type="entry name" value="MFS_dom"/>
</dbReference>
<feature type="transmembrane region" description="Helical" evidence="4">
    <location>
        <begin position="400"/>
        <end position="421"/>
    </location>
</feature>
<dbReference type="OrthoDB" id="2213137at2759"/>
<dbReference type="EMBL" id="KZ084105">
    <property type="protein sequence ID" value="OSD02363.1"/>
    <property type="molecule type" value="Genomic_DNA"/>
</dbReference>
<keyword evidence="7" id="KW-1185">Reference proteome</keyword>
<dbReference type="PANTHER" id="PTHR11360">
    <property type="entry name" value="MONOCARBOXYLATE TRANSPORTER"/>
    <property type="match status" value="1"/>
</dbReference>